<keyword evidence="2" id="KW-0436">Ligase</keyword>
<feature type="domain" description="Alanyl-transfer RNA synthetases family profile" evidence="1">
    <location>
        <begin position="1"/>
        <end position="181"/>
    </location>
</feature>
<feature type="non-terminal residue" evidence="2">
    <location>
        <position position="181"/>
    </location>
</feature>
<dbReference type="Pfam" id="PF07973">
    <property type="entry name" value="tRNA_SAD"/>
    <property type="match status" value="1"/>
</dbReference>
<proteinExistence type="predicted"/>
<feature type="non-terminal residue" evidence="2">
    <location>
        <position position="1"/>
    </location>
</feature>
<dbReference type="Gene3D" id="2.40.30.130">
    <property type="match status" value="1"/>
</dbReference>
<dbReference type="InterPro" id="IPR018165">
    <property type="entry name" value="Ala-tRNA-synth_IIc_core"/>
</dbReference>
<dbReference type="Gene3D" id="3.30.54.20">
    <property type="match status" value="1"/>
</dbReference>
<dbReference type="PANTHER" id="PTHR11777:SF9">
    <property type="entry name" value="ALANINE--TRNA LIGASE, CYTOPLASMIC"/>
    <property type="match status" value="1"/>
</dbReference>
<dbReference type="EC" id="6.1.1.7" evidence="2"/>
<accession>A0ABS7CKT1</accession>
<protein>
    <submittedName>
        <fullName evidence="2">Alanine--tRNA ligase</fullName>
        <ecNumber evidence="2">6.1.1.7</ecNumber>
    </submittedName>
</protein>
<dbReference type="SMART" id="SM00863">
    <property type="entry name" value="tRNA_SAD"/>
    <property type="match status" value="1"/>
</dbReference>
<dbReference type="InterPro" id="IPR012947">
    <property type="entry name" value="tRNA_SAD"/>
</dbReference>
<comment type="caution">
    <text evidence="2">The sequence shown here is derived from an EMBL/GenBank/DDBJ whole genome shotgun (WGS) entry which is preliminary data.</text>
</comment>
<dbReference type="InterPro" id="IPR018163">
    <property type="entry name" value="Thr/Ala-tRNA-synth_IIc_edit"/>
</dbReference>
<reference evidence="2 3" key="1">
    <citation type="submission" date="2021-07" db="EMBL/GenBank/DDBJ databases">
        <title>Paenibacillus radiodurans sp. nov., isolated from the southeastern edge of Tengger Desert.</title>
        <authorList>
            <person name="Zhang G."/>
        </authorList>
    </citation>
    <scope>NUCLEOTIDE SEQUENCE [LARGE SCALE GENOMIC DNA]</scope>
    <source>
        <strain evidence="2 3">CCM 7311</strain>
    </source>
</reference>
<dbReference type="SUPFAM" id="SSF55186">
    <property type="entry name" value="ThrRS/AlaRS common domain"/>
    <property type="match status" value="1"/>
</dbReference>
<dbReference type="InterPro" id="IPR009000">
    <property type="entry name" value="Transl_B-barrel_sf"/>
</dbReference>
<dbReference type="PROSITE" id="PS50860">
    <property type="entry name" value="AA_TRNA_LIGASE_II_ALA"/>
    <property type="match status" value="1"/>
</dbReference>
<sequence>SGGQVGDHGMITGSDFTLIVEDVTKAPHGQPVHHALVTSGTLRVGDRVQAAVSRQTREATVKNHTATHLLHRALKDVLGEHVNQAGSLVEPERLRFDFSHFGSISAEELSDIERRVNEQIWIGTPLQIDYKSLAEARAMGAMALFGEKYGDVVRVVRVGEYSLELCGGCHVANTAQIGLFK</sequence>
<dbReference type="GO" id="GO:0004813">
    <property type="term" value="F:alanine-tRNA ligase activity"/>
    <property type="evidence" value="ECO:0007669"/>
    <property type="project" value="UniProtKB-EC"/>
</dbReference>
<dbReference type="EMBL" id="JAHZIK010003054">
    <property type="protein sequence ID" value="MBW7461554.1"/>
    <property type="molecule type" value="Genomic_DNA"/>
</dbReference>
<dbReference type="Gene3D" id="3.30.980.10">
    <property type="entry name" value="Threonyl-trna Synthetase, Chain A, domain 2"/>
    <property type="match status" value="1"/>
</dbReference>
<evidence type="ECO:0000259" key="1">
    <source>
        <dbReference type="PROSITE" id="PS50860"/>
    </source>
</evidence>
<dbReference type="InterPro" id="IPR050058">
    <property type="entry name" value="Ala-tRNA_ligase"/>
</dbReference>
<gene>
    <name evidence="2" type="primary">alaS</name>
    <name evidence="2" type="ORF">K0U00_46605</name>
</gene>
<organism evidence="2 3">
    <name type="scientific">Paenibacillus sepulcri</name>
    <dbReference type="NCBI Taxonomy" id="359917"/>
    <lineage>
        <taxon>Bacteria</taxon>
        <taxon>Bacillati</taxon>
        <taxon>Bacillota</taxon>
        <taxon>Bacilli</taxon>
        <taxon>Bacillales</taxon>
        <taxon>Paenibacillaceae</taxon>
        <taxon>Paenibacillus</taxon>
    </lineage>
</organism>
<evidence type="ECO:0000313" key="2">
    <source>
        <dbReference type="EMBL" id="MBW7461554.1"/>
    </source>
</evidence>
<dbReference type="Proteomes" id="UP001519887">
    <property type="component" value="Unassembled WGS sequence"/>
</dbReference>
<keyword evidence="3" id="KW-1185">Reference proteome</keyword>
<dbReference type="SUPFAM" id="SSF50447">
    <property type="entry name" value="Translation proteins"/>
    <property type="match status" value="1"/>
</dbReference>
<dbReference type="PANTHER" id="PTHR11777">
    <property type="entry name" value="ALANYL-TRNA SYNTHETASE"/>
    <property type="match status" value="1"/>
</dbReference>
<evidence type="ECO:0000313" key="3">
    <source>
        <dbReference type="Proteomes" id="UP001519887"/>
    </source>
</evidence>
<name>A0ABS7CKT1_9BACL</name>